<dbReference type="RefSeq" id="WP_270071150.1">
    <property type="nucleotide sequence ID" value="NZ_JAJAQC010000007.1"/>
</dbReference>
<protein>
    <submittedName>
        <fullName evidence="2">SH3 domain-containing protein</fullName>
    </submittedName>
</protein>
<dbReference type="Proteomes" id="UP001140076">
    <property type="component" value="Unassembled WGS sequence"/>
</dbReference>
<keyword evidence="1" id="KW-0732">Signal</keyword>
<reference evidence="2" key="1">
    <citation type="submission" date="2021-10" db="EMBL/GenBank/DDBJ databases">
        <title>Streptomonospora sp. nov., isolated from mangrove soil.</title>
        <authorList>
            <person name="Chen X."/>
            <person name="Ge X."/>
            <person name="Liu W."/>
        </authorList>
    </citation>
    <scope>NUCLEOTIDE SEQUENCE</scope>
    <source>
        <strain evidence="2">S1-112</strain>
    </source>
</reference>
<accession>A0A9X3SEK5</accession>
<keyword evidence="3" id="KW-1185">Reference proteome</keyword>
<sequence length="145" mass="15027">MPAFGLTRPAAALAPAAVLALATALLAVAAPSASASPAASGAGAPAEPPADVSLLHYPCGTSAPTDYDSVVGYPRTDGLNMRTGSGVTCPSNGQAQRGDRLDYHCYTVNRHGDRWTYVRNVRTGVAGWVDSSLISYDGSMLWCER</sequence>
<evidence type="ECO:0000256" key="1">
    <source>
        <dbReference type="SAM" id="SignalP"/>
    </source>
</evidence>
<dbReference type="EMBL" id="JAJAQC010000007">
    <property type="protein sequence ID" value="MDA0563865.1"/>
    <property type="molecule type" value="Genomic_DNA"/>
</dbReference>
<organism evidence="2 3">
    <name type="scientific">Streptomonospora mangrovi</name>
    <dbReference type="NCBI Taxonomy" id="2883123"/>
    <lineage>
        <taxon>Bacteria</taxon>
        <taxon>Bacillati</taxon>
        <taxon>Actinomycetota</taxon>
        <taxon>Actinomycetes</taxon>
        <taxon>Streptosporangiales</taxon>
        <taxon>Nocardiopsidaceae</taxon>
        <taxon>Streptomonospora</taxon>
    </lineage>
</organism>
<evidence type="ECO:0000313" key="2">
    <source>
        <dbReference type="EMBL" id="MDA0563865.1"/>
    </source>
</evidence>
<dbReference type="Gene3D" id="2.30.30.40">
    <property type="entry name" value="SH3 Domains"/>
    <property type="match status" value="1"/>
</dbReference>
<dbReference type="AlphaFoldDB" id="A0A9X3SEK5"/>
<gene>
    <name evidence="2" type="ORF">LG943_05920</name>
</gene>
<feature type="chain" id="PRO_5040983093" evidence="1">
    <location>
        <begin position="36"/>
        <end position="145"/>
    </location>
</feature>
<proteinExistence type="predicted"/>
<evidence type="ECO:0000313" key="3">
    <source>
        <dbReference type="Proteomes" id="UP001140076"/>
    </source>
</evidence>
<name>A0A9X3SEK5_9ACTN</name>
<feature type="signal peptide" evidence="1">
    <location>
        <begin position="1"/>
        <end position="35"/>
    </location>
</feature>
<comment type="caution">
    <text evidence="2">The sequence shown here is derived from an EMBL/GenBank/DDBJ whole genome shotgun (WGS) entry which is preliminary data.</text>
</comment>